<feature type="coiled-coil region" evidence="1">
    <location>
        <begin position="370"/>
        <end position="397"/>
    </location>
</feature>
<organism evidence="4">
    <name type="scientific">Candida tenuis (strain ATCC 10573 / BCRC 21748 / CBS 615 / JCM 9827 / NBRC 10315 / NRRL Y-1498 / VKM Y-70)</name>
    <name type="common">Yeast</name>
    <name type="synonym">Yamadazyma tenuis</name>
    <dbReference type="NCBI Taxonomy" id="590646"/>
    <lineage>
        <taxon>Eukaryota</taxon>
        <taxon>Fungi</taxon>
        <taxon>Dikarya</taxon>
        <taxon>Ascomycota</taxon>
        <taxon>Saccharomycotina</taxon>
        <taxon>Pichiomycetes</taxon>
        <taxon>Debaryomycetaceae</taxon>
        <taxon>Yamadazyma</taxon>
    </lineage>
</organism>
<dbReference type="PANTHER" id="PTHR13182:SF8">
    <property type="entry name" value="CYTOPLASMIC 60S SUBUNIT BIOGENESIS FACTOR ZNF622"/>
    <property type="match status" value="1"/>
</dbReference>
<keyword evidence="1" id="KW-0175">Coiled coil</keyword>
<dbReference type="PANTHER" id="PTHR13182">
    <property type="entry name" value="ZINC FINGER PROTEIN 622"/>
    <property type="match status" value="1"/>
</dbReference>
<dbReference type="EMBL" id="GL996510">
    <property type="protein sequence ID" value="EGV66737.1"/>
    <property type="molecule type" value="Genomic_DNA"/>
</dbReference>
<accession>G3AXD0</accession>
<dbReference type="GeneID" id="18246352"/>
<dbReference type="KEGG" id="cten:18246352"/>
<evidence type="ECO:0000256" key="1">
    <source>
        <dbReference type="SAM" id="Coils"/>
    </source>
</evidence>
<reference evidence="3 4" key="1">
    <citation type="journal article" date="2011" name="Proc. Natl. Acad. Sci. U.S.A.">
        <title>Comparative genomics of xylose-fermenting fungi for enhanced biofuel production.</title>
        <authorList>
            <person name="Wohlbach D.J."/>
            <person name="Kuo A."/>
            <person name="Sato T.K."/>
            <person name="Potts K.M."/>
            <person name="Salamov A.A."/>
            <person name="LaButti K.M."/>
            <person name="Sun H."/>
            <person name="Clum A."/>
            <person name="Pangilinan J.L."/>
            <person name="Lindquist E.A."/>
            <person name="Lucas S."/>
            <person name="Lapidus A."/>
            <person name="Jin M."/>
            <person name="Gunawan C."/>
            <person name="Balan V."/>
            <person name="Dale B.E."/>
            <person name="Jeffries T.W."/>
            <person name="Zinkel R."/>
            <person name="Barry K.W."/>
            <person name="Grigoriev I.V."/>
            <person name="Gasch A.P."/>
        </authorList>
    </citation>
    <scope>NUCLEOTIDE SEQUENCE [LARGE SCALE GENOMIC DNA]</scope>
    <source>
        <strain evidence="3">ATCC 10573</strain>
        <strain evidence="4">ATCC 10573 / BCRC 21748 / CBS 615 / JCM 9827 / NBRC 10315 / NRRL Y-1498 / VKM Y-70</strain>
    </source>
</reference>
<dbReference type="eggNOG" id="KOG2785">
    <property type="taxonomic scope" value="Eukaryota"/>
</dbReference>
<dbReference type="InterPro" id="IPR041661">
    <property type="entry name" value="ZN622/Rei1/Reh1_Znf-C2H2"/>
</dbReference>
<dbReference type="InterPro" id="IPR040025">
    <property type="entry name" value="Znf622/Rei1/Reh1"/>
</dbReference>
<dbReference type="PROSITE" id="PS00028">
    <property type="entry name" value="ZINC_FINGER_C2H2_1"/>
    <property type="match status" value="1"/>
</dbReference>
<sequence>MSTDITSFVPQMATPSTVSFICNTCGIKFIAADMQRKHMKTEWHRYNLKRRVAQLPPISSDVFAHKILQQQRLAEIRGEVDEFGFSVKPKKVGGKSKTMSEIIRGRVLSTQSNTLNRESSPATSVVSEFSQFSLGDGVSVHEESESNIDTASEFNLTDHSNSDWEFDSTTEEEATESEAESLDDGLTEVMPVSFCFYCGLNNNEVETNVEHMYRKHGLYLPERPFLQDLDGLLTFLSEVIVLDKECLVCGFVGKNLESIRQHMICKGHCKLPYESDAEKNVVAEFYGFEAETAKRVADGEQNDQVIIHTSEHFVAKKLSKTLPSGLEVGHRSMFKYSHPPASLVRNSRESQRSIALVDRRYAPGLSAKILSRQERQVKRLEQRTKNLETRRSSSKQSNVIMHFRDELLQ</sequence>
<dbReference type="EMBL" id="GL996510">
    <property type="protein sequence ID" value="EGV66738.1"/>
    <property type="molecule type" value="Genomic_DNA"/>
</dbReference>
<proteinExistence type="predicted"/>
<dbReference type="HOGENOM" id="CLU_018787_1_1_1"/>
<dbReference type="Pfam" id="PF12756">
    <property type="entry name" value="zf-C2H2_2"/>
    <property type="match status" value="1"/>
</dbReference>
<evidence type="ECO:0000313" key="4">
    <source>
        <dbReference type="Proteomes" id="UP000000707"/>
    </source>
</evidence>
<feature type="domain" description="C2H2-type" evidence="2">
    <location>
        <begin position="22"/>
        <end position="44"/>
    </location>
</feature>
<dbReference type="GO" id="GO:0030687">
    <property type="term" value="C:preribosome, large subunit precursor"/>
    <property type="evidence" value="ECO:0007669"/>
    <property type="project" value="TreeGrafter"/>
</dbReference>
<evidence type="ECO:0000259" key="2">
    <source>
        <dbReference type="PROSITE" id="PS00028"/>
    </source>
</evidence>
<keyword evidence="4" id="KW-1185">Reference proteome</keyword>
<evidence type="ECO:0000313" key="3">
    <source>
        <dbReference type="EMBL" id="EGV66738.1"/>
    </source>
</evidence>
<dbReference type="Proteomes" id="UP000000707">
    <property type="component" value="Unassembled WGS sequence"/>
</dbReference>
<dbReference type="AlphaFoldDB" id="G3AXD0"/>
<dbReference type="SMART" id="SM00355">
    <property type="entry name" value="ZnF_C2H2"/>
    <property type="match status" value="3"/>
</dbReference>
<protein>
    <recommendedName>
        <fullName evidence="2">C2H2-type domain-containing protein</fullName>
    </recommendedName>
</protein>
<dbReference type="OrthoDB" id="19329at2759"/>
<name>G3AXD0_CANTC</name>
<dbReference type="InterPro" id="IPR013087">
    <property type="entry name" value="Znf_C2H2_type"/>
</dbReference>
<gene>
    <name evidence="3" type="ORF">CANTEDRAFT_112094</name>
</gene>
<dbReference type="GO" id="GO:0042273">
    <property type="term" value="P:ribosomal large subunit biogenesis"/>
    <property type="evidence" value="ECO:0007669"/>
    <property type="project" value="TreeGrafter"/>
</dbReference>
<dbReference type="STRING" id="590646.G3AXD0"/>